<dbReference type="RefSeq" id="WP_184263534.1">
    <property type="nucleotide sequence ID" value="NZ_JACIIX010000007.1"/>
</dbReference>
<sequence>MTDQTLLTRVLTHNPAVRAALEKVYPGVMTCPDWMTLSDALGNGAVDTVVSAFLGNKSERVMLAALLMKADFATQAVEVSGTFWVAWGGLDRRNRGLLLALLDEDLED</sequence>
<accession>A0A7W9ZI59</accession>
<comment type="caution">
    <text evidence="1">The sequence shown here is derived from an EMBL/GenBank/DDBJ whole genome shotgun (WGS) entry which is preliminary data.</text>
</comment>
<evidence type="ECO:0000313" key="2">
    <source>
        <dbReference type="Proteomes" id="UP000544872"/>
    </source>
</evidence>
<dbReference type="Proteomes" id="UP000544872">
    <property type="component" value="Unassembled WGS sequence"/>
</dbReference>
<dbReference type="EMBL" id="JACIIX010000007">
    <property type="protein sequence ID" value="MBB6210704.1"/>
    <property type="molecule type" value="Genomic_DNA"/>
</dbReference>
<evidence type="ECO:0000313" key="1">
    <source>
        <dbReference type="EMBL" id="MBB6210704.1"/>
    </source>
</evidence>
<organism evidence="1 2">
    <name type="scientific">Novispirillum itersonii</name>
    <name type="common">Aquaspirillum itersonii</name>
    <dbReference type="NCBI Taxonomy" id="189"/>
    <lineage>
        <taxon>Bacteria</taxon>
        <taxon>Pseudomonadati</taxon>
        <taxon>Pseudomonadota</taxon>
        <taxon>Alphaproteobacteria</taxon>
        <taxon>Rhodospirillales</taxon>
        <taxon>Novispirillaceae</taxon>
        <taxon>Novispirillum</taxon>
    </lineage>
</organism>
<keyword evidence="2" id="KW-1185">Reference proteome</keyword>
<protein>
    <submittedName>
        <fullName evidence="1">Uncharacterized protein</fullName>
    </submittedName>
</protein>
<proteinExistence type="predicted"/>
<gene>
    <name evidence="1" type="ORF">FHS48_002129</name>
</gene>
<dbReference type="AlphaFoldDB" id="A0A7W9ZI59"/>
<reference evidence="1 2" key="1">
    <citation type="submission" date="2020-08" db="EMBL/GenBank/DDBJ databases">
        <title>Genomic Encyclopedia of Type Strains, Phase IV (KMG-IV): sequencing the most valuable type-strain genomes for metagenomic binning, comparative biology and taxonomic classification.</title>
        <authorList>
            <person name="Goeker M."/>
        </authorList>
    </citation>
    <scope>NUCLEOTIDE SEQUENCE [LARGE SCALE GENOMIC DNA]</scope>
    <source>
        <strain evidence="1 2">DSM 11590</strain>
    </source>
</reference>
<name>A0A7W9ZI59_NOVIT</name>